<comment type="caution">
    <text evidence="4">The sequence shown here is derived from an EMBL/GenBank/DDBJ whole genome shotgun (WGS) entry which is preliminary data.</text>
</comment>
<evidence type="ECO:0000313" key="5">
    <source>
        <dbReference type="Proteomes" id="UP000193560"/>
    </source>
</evidence>
<evidence type="ECO:0000256" key="3">
    <source>
        <dbReference type="PROSITE-ProRule" id="PRU00339"/>
    </source>
</evidence>
<dbReference type="SMART" id="SM00028">
    <property type="entry name" value="TPR"/>
    <property type="match status" value="4"/>
</dbReference>
<dbReference type="Pfam" id="PF07719">
    <property type="entry name" value="TPR_2"/>
    <property type="match status" value="1"/>
</dbReference>
<protein>
    <submittedName>
        <fullName evidence="4">Uncharacterized protein</fullName>
    </submittedName>
</protein>
<dbReference type="AlphaFoldDB" id="A0A1X2IEF6"/>
<dbReference type="SUPFAM" id="SSF48452">
    <property type="entry name" value="TPR-like"/>
    <property type="match status" value="2"/>
</dbReference>
<evidence type="ECO:0000313" key="4">
    <source>
        <dbReference type="EMBL" id="ORZ15107.1"/>
    </source>
</evidence>
<sequence length="244" mass="27325">MLGKYKDAATDCRTAVELDPSNIKALCRGAKCHLNLGNLEESGRLYDKALSLDKNNGQAQREYNILLHVKNYLTQMQVYMDNKQWGLARNSLGQALKLVDQDNVPQKWKVWQAECALGEKNYSEASRIVNSLVRMDSQNPDALLLRARVFYGQGDNAKTAAHCTEALRCDPDFAKARTLLKKARAIEAKKEAGNTAFKSNQLQDAYDAYTAALELDPDNSVMNAKLYSNRAAVLQKVTKHKINK</sequence>
<name>A0A1X2IEF6_9FUNG</name>
<dbReference type="InterPro" id="IPR013105">
    <property type="entry name" value="TPR_2"/>
</dbReference>
<dbReference type="Proteomes" id="UP000193560">
    <property type="component" value="Unassembled WGS sequence"/>
</dbReference>
<dbReference type="EMBL" id="MCGE01000013">
    <property type="protein sequence ID" value="ORZ15107.1"/>
    <property type="molecule type" value="Genomic_DNA"/>
</dbReference>
<dbReference type="Pfam" id="PF13432">
    <property type="entry name" value="TPR_16"/>
    <property type="match status" value="1"/>
</dbReference>
<keyword evidence="1" id="KW-0677">Repeat</keyword>
<dbReference type="PANTHER" id="PTHR45188">
    <property type="entry name" value="DNAJ PROTEIN P58IPK HOMOLOG"/>
    <property type="match status" value="1"/>
</dbReference>
<evidence type="ECO:0000256" key="1">
    <source>
        <dbReference type="ARBA" id="ARBA00022737"/>
    </source>
</evidence>
<feature type="repeat" description="TPR" evidence="3">
    <location>
        <begin position="23"/>
        <end position="56"/>
    </location>
</feature>
<proteinExistence type="predicted"/>
<keyword evidence="5" id="KW-1185">Reference proteome</keyword>
<organism evidence="4 5">
    <name type="scientific">Absidia repens</name>
    <dbReference type="NCBI Taxonomy" id="90262"/>
    <lineage>
        <taxon>Eukaryota</taxon>
        <taxon>Fungi</taxon>
        <taxon>Fungi incertae sedis</taxon>
        <taxon>Mucoromycota</taxon>
        <taxon>Mucoromycotina</taxon>
        <taxon>Mucoromycetes</taxon>
        <taxon>Mucorales</taxon>
        <taxon>Cunninghamellaceae</taxon>
        <taxon>Absidia</taxon>
    </lineage>
</organism>
<dbReference type="STRING" id="90262.A0A1X2IEF6"/>
<dbReference type="OrthoDB" id="10250354at2759"/>
<dbReference type="InterPro" id="IPR011990">
    <property type="entry name" value="TPR-like_helical_dom_sf"/>
</dbReference>
<feature type="repeat" description="TPR" evidence="3">
    <location>
        <begin position="186"/>
        <end position="219"/>
    </location>
</feature>
<evidence type="ECO:0000256" key="2">
    <source>
        <dbReference type="ARBA" id="ARBA00022803"/>
    </source>
</evidence>
<dbReference type="Pfam" id="PF13181">
    <property type="entry name" value="TPR_8"/>
    <property type="match status" value="1"/>
</dbReference>
<reference evidence="4 5" key="1">
    <citation type="submission" date="2016-07" db="EMBL/GenBank/DDBJ databases">
        <title>Pervasive Adenine N6-methylation of Active Genes in Fungi.</title>
        <authorList>
            <consortium name="DOE Joint Genome Institute"/>
            <person name="Mondo S.J."/>
            <person name="Dannebaum R.O."/>
            <person name="Kuo R.C."/>
            <person name="Labutti K."/>
            <person name="Haridas S."/>
            <person name="Kuo A."/>
            <person name="Salamov A."/>
            <person name="Ahrendt S.R."/>
            <person name="Lipzen A."/>
            <person name="Sullivan W."/>
            <person name="Andreopoulos W.B."/>
            <person name="Clum A."/>
            <person name="Lindquist E."/>
            <person name="Daum C."/>
            <person name="Ramamoorthy G.K."/>
            <person name="Gryganskyi A."/>
            <person name="Culley D."/>
            <person name="Magnuson J.K."/>
            <person name="James T.Y."/>
            <person name="O'Malley M.A."/>
            <person name="Stajich J.E."/>
            <person name="Spatafora J.W."/>
            <person name="Visel A."/>
            <person name="Grigoriev I.V."/>
        </authorList>
    </citation>
    <scope>NUCLEOTIDE SEQUENCE [LARGE SCALE GENOMIC DNA]</scope>
    <source>
        <strain evidence="4 5">NRRL 1336</strain>
    </source>
</reference>
<gene>
    <name evidence="4" type="ORF">BCR42DRAFT_48080</name>
</gene>
<dbReference type="PANTHER" id="PTHR45188:SF2">
    <property type="entry name" value="DNAJ HOMOLOG SUBFAMILY C MEMBER 7"/>
    <property type="match status" value="1"/>
</dbReference>
<dbReference type="InterPro" id="IPR019734">
    <property type="entry name" value="TPR_rpt"/>
</dbReference>
<dbReference type="PROSITE" id="PS50005">
    <property type="entry name" value="TPR"/>
    <property type="match status" value="2"/>
</dbReference>
<keyword evidence="2 3" id="KW-0802">TPR repeat</keyword>
<accession>A0A1X2IEF6</accession>
<dbReference type="Gene3D" id="1.25.40.10">
    <property type="entry name" value="Tetratricopeptide repeat domain"/>
    <property type="match status" value="1"/>
</dbReference>